<dbReference type="Proteomes" id="UP001171687">
    <property type="component" value="Unassembled WGS sequence"/>
</dbReference>
<evidence type="ECO:0000313" key="2">
    <source>
        <dbReference type="EMBL" id="PNZ67630.1"/>
    </source>
</evidence>
<dbReference type="RefSeq" id="WP_059107977.1">
    <property type="nucleotide sequence ID" value="NZ_AP024589.1"/>
</dbReference>
<dbReference type="EMBL" id="JAUHQC010000014">
    <property type="protein sequence ID" value="MDN4534055.1"/>
    <property type="molecule type" value="Genomic_DNA"/>
</dbReference>
<evidence type="ECO:0000313" key="3">
    <source>
        <dbReference type="Proteomes" id="UP000242470"/>
    </source>
</evidence>
<comment type="caution">
    <text evidence="2">The sequence shown here is derived from an EMBL/GenBank/DDBJ whole genome shotgun (WGS) entry which is preliminary data.</text>
</comment>
<reference evidence="2 3" key="1">
    <citation type="submission" date="2017-08" db="EMBL/GenBank/DDBJ databases">
        <title>Draft genome sequences of 64 type strains of genus Staph aureus.</title>
        <authorList>
            <person name="Cole K."/>
            <person name="Golubchik T."/>
            <person name="Russell J."/>
            <person name="Foster D."/>
            <person name="Llewelyn M."/>
            <person name="Wilson D."/>
            <person name="Crook D."/>
            <person name="Paul J."/>
        </authorList>
    </citation>
    <scope>NUCLEOTIDE SEQUENCE [LARGE SCALE GENOMIC DNA]</scope>
    <source>
        <strain evidence="2 3">NCTC 12101</strain>
    </source>
</reference>
<reference evidence="1" key="2">
    <citation type="submission" date="2023-07" db="EMBL/GenBank/DDBJ databases">
        <title>Evaluation of the beneficial properties of pineapple isolates.</title>
        <authorList>
            <person name="Adefiranye O."/>
        </authorList>
    </citation>
    <scope>NUCLEOTIDE SEQUENCE</scope>
    <source>
        <strain evidence="1">PAPLE_T1</strain>
    </source>
</reference>
<accession>A0AAP8PQH9</accession>
<dbReference type="GeneID" id="64982990"/>
<organism evidence="2 3">
    <name type="scientific">Staphylococcus auricularis</name>
    <dbReference type="NCBI Taxonomy" id="29379"/>
    <lineage>
        <taxon>Bacteria</taxon>
        <taxon>Bacillati</taxon>
        <taxon>Bacillota</taxon>
        <taxon>Bacilli</taxon>
        <taxon>Bacillales</taxon>
        <taxon>Staphylococcaceae</taxon>
        <taxon>Staphylococcus</taxon>
    </lineage>
</organism>
<gene>
    <name evidence="2" type="ORF">CD158_05530</name>
    <name evidence="1" type="ORF">QYH67_10890</name>
</gene>
<evidence type="ECO:0000313" key="1">
    <source>
        <dbReference type="EMBL" id="MDN4534055.1"/>
    </source>
</evidence>
<protein>
    <submittedName>
        <fullName evidence="2">Uncharacterized protein</fullName>
    </submittedName>
</protein>
<proteinExistence type="predicted"/>
<sequence length="68" mass="7865">MKGILKGIFVVLIVLGIVKTFEDHDLTQHFSQMYDEFTQRHDVAEVKDLNPNLSKIKDTDELLPADFF</sequence>
<dbReference type="EMBL" id="PPQW01000025">
    <property type="protein sequence ID" value="PNZ67630.1"/>
    <property type="molecule type" value="Genomic_DNA"/>
</dbReference>
<dbReference type="AlphaFoldDB" id="A0AAP8PQH9"/>
<name>A0AAP8PQH9_9STAP</name>
<dbReference type="Proteomes" id="UP000242470">
    <property type="component" value="Unassembled WGS sequence"/>
</dbReference>